<dbReference type="EMBL" id="JH413833">
    <property type="protein sequence ID" value="EHL30249.1"/>
    <property type="molecule type" value="Genomic_DNA"/>
</dbReference>
<dbReference type="AlphaFoldDB" id="G9ER48"/>
<evidence type="ECO:0000256" key="4">
    <source>
        <dbReference type="ARBA" id="ARBA00022517"/>
    </source>
</evidence>
<evidence type="ECO:0000256" key="2">
    <source>
        <dbReference type="ARBA" id="ARBA00010740"/>
    </source>
</evidence>
<dbReference type="RefSeq" id="WP_006871654.1">
    <property type="nucleotide sequence ID" value="NZ_JH413833.1"/>
</dbReference>
<dbReference type="InterPro" id="IPR039255">
    <property type="entry name" value="YceD_bac"/>
</dbReference>
<dbReference type="HOGENOM" id="CLU_1813398_0_0_6"/>
<dbReference type="eggNOG" id="COG1399">
    <property type="taxonomic scope" value="Bacteria"/>
</dbReference>
<keyword evidence="4" id="KW-0690">Ribosome biogenesis</keyword>
<accession>G9ER48</accession>
<comment type="similarity">
    <text evidence="2">Belongs to the DUF177 domain family.</text>
</comment>
<dbReference type="OrthoDB" id="9786771at2"/>
<gene>
    <name evidence="6" type="ORF">LDG_7759</name>
</gene>
<dbReference type="Proteomes" id="UP000002770">
    <property type="component" value="Unassembled WGS sequence"/>
</dbReference>
<evidence type="ECO:0000256" key="5">
    <source>
        <dbReference type="ARBA" id="ARBA00031841"/>
    </source>
</evidence>
<dbReference type="GO" id="GO:0005829">
    <property type="term" value="C:cytosol"/>
    <property type="evidence" value="ECO:0007669"/>
    <property type="project" value="TreeGrafter"/>
</dbReference>
<dbReference type="STRING" id="658187.LDG_7759"/>
<dbReference type="InterPro" id="IPR003772">
    <property type="entry name" value="YceD"/>
</dbReference>
<dbReference type="PANTHER" id="PTHR38099:SF1">
    <property type="entry name" value="LARGE RIBOSOMAL RNA SUBUNIT ACCUMULATION PROTEIN YCED"/>
    <property type="match status" value="1"/>
</dbReference>
<name>G9ER48_9GAMM</name>
<organism evidence="6 7">
    <name type="scientific">Legionella drancourtii LLAP12</name>
    <dbReference type="NCBI Taxonomy" id="658187"/>
    <lineage>
        <taxon>Bacteria</taxon>
        <taxon>Pseudomonadati</taxon>
        <taxon>Pseudomonadota</taxon>
        <taxon>Gammaproteobacteria</taxon>
        <taxon>Legionellales</taxon>
        <taxon>Legionellaceae</taxon>
        <taxon>Legionella</taxon>
    </lineage>
</organism>
<evidence type="ECO:0000256" key="1">
    <source>
        <dbReference type="ARBA" id="ARBA00002868"/>
    </source>
</evidence>
<evidence type="ECO:0000256" key="3">
    <source>
        <dbReference type="ARBA" id="ARBA00015716"/>
    </source>
</evidence>
<dbReference type="GO" id="GO:0042254">
    <property type="term" value="P:ribosome biogenesis"/>
    <property type="evidence" value="ECO:0007669"/>
    <property type="project" value="UniProtKB-KW"/>
</dbReference>
<keyword evidence="7" id="KW-1185">Reference proteome</keyword>
<dbReference type="InParanoid" id="G9ER48"/>
<proteinExistence type="inferred from homology"/>
<protein>
    <recommendedName>
        <fullName evidence="3">Large ribosomal RNA subunit accumulation protein YceD</fullName>
    </recommendedName>
    <alternativeName>
        <fullName evidence="5">23S rRNA accumulation protein YceD</fullName>
    </alternativeName>
</protein>
<comment type="function">
    <text evidence="1">Plays a role in synthesis, processing and/or stability of 23S rRNA.</text>
</comment>
<sequence>MFHIQEMVKYGQQTKTVTVSERLPHFITVPCTLEVSYWVEAIEDFYLIHLHVHGALQLQCQRCLDEFNYAYDNNTTIAICRDEERAEKLLEQYECIVSPSFQVDLDDLIIDELHLYAPQFHPEITDCRSEINQFLTEKNDSY</sequence>
<evidence type="ECO:0000313" key="6">
    <source>
        <dbReference type="EMBL" id="EHL30249.1"/>
    </source>
</evidence>
<reference evidence="6 7" key="1">
    <citation type="journal article" date="2011" name="BMC Genomics">
        <title>Insight into cross-talk between intra-amoebal pathogens.</title>
        <authorList>
            <person name="Gimenez G."/>
            <person name="Bertelli C."/>
            <person name="Moliner C."/>
            <person name="Robert C."/>
            <person name="Raoult D."/>
            <person name="Fournier P.E."/>
            <person name="Greub G."/>
        </authorList>
    </citation>
    <scope>NUCLEOTIDE SEQUENCE [LARGE SCALE GENOMIC DNA]</scope>
    <source>
        <strain evidence="6 7">LLAP12</strain>
    </source>
</reference>
<evidence type="ECO:0000313" key="7">
    <source>
        <dbReference type="Proteomes" id="UP000002770"/>
    </source>
</evidence>
<dbReference type="Pfam" id="PF02620">
    <property type="entry name" value="YceD"/>
    <property type="match status" value="1"/>
</dbReference>
<dbReference type="PANTHER" id="PTHR38099">
    <property type="entry name" value="LARGE RIBOSOMAL RNA SUBUNIT ACCUMULATION PROTEIN YCED"/>
    <property type="match status" value="1"/>
</dbReference>